<organism evidence="1 2">
    <name type="scientific">Magnetospirillum molischianum DSM 120</name>
    <dbReference type="NCBI Taxonomy" id="1150626"/>
    <lineage>
        <taxon>Bacteria</taxon>
        <taxon>Pseudomonadati</taxon>
        <taxon>Pseudomonadota</taxon>
        <taxon>Alphaproteobacteria</taxon>
        <taxon>Rhodospirillales</taxon>
        <taxon>Rhodospirillaceae</taxon>
        <taxon>Magnetospirillum</taxon>
    </lineage>
</organism>
<evidence type="ECO:0000313" key="1">
    <source>
        <dbReference type="EMBL" id="CCG42882.1"/>
    </source>
</evidence>
<dbReference type="Proteomes" id="UP000004169">
    <property type="component" value="Unassembled WGS sequence"/>
</dbReference>
<sequence>MTRCWVVVPFGLGRLSLGEYSYSLLSVTEGVQFRVCESGDLTEVRVSGSVVLWIFATLPSCCLVARCRNFGAGMICVSGFSRNGAYHVFLSFFWVRSFPRRCNGEGFVATATSQRPPGLTCVAARWP</sequence>
<keyword evidence="2" id="KW-1185">Reference proteome</keyword>
<name>H8FWZ4_MAGML</name>
<dbReference type="STRING" id="1150626.PHAMO_50027"/>
<dbReference type="EMBL" id="CAHP01000045">
    <property type="protein sequence ID" value="CCG42882.1"/>
    <property type="molecule type" value="Genomic_DNA"/>
</dbReference>
<evidence type="ECO:0000313" key="2">
    <source>
        <dbReference type="Proteomes" id="UP000004169"/>
    </source>
</evidence>
<proteinExistence type="predicted"/>
<accession>H8FWZ4</accession>
<gene>
    <name evidence="1" type="ORF">PHAMO_50027</name>
</gene>
<protein>
    <submittedName>
        <fullName evidence="1">Uncharacterized protein</fullName>
    </submittedName>
</protein>
<comment type="caution">
    <text evidence="1">The sequence shown here is derived from an EMBL/GenBank/DDBJ whole genome shotgun (WGS) entry which is preliminary data.</text>
</comment>
<dbReference type="AlphaFoldDB" id="H8FWZ4"/>
<reference evidence="1 2" key="1">
    <citation type="journal article" date="2012" name="J. Bacteriol.">
        <title>Draft Genome Sequence of the Purple Photosynthetic Bacterium Phaeospirillum molischianum DSM120, a Particularly Versatile Bacterium.</title>
        <authorList>
            <person name="Duquesne K."/>
            <person name="Prima V."/>
            <person name="Ji B."/>
            <person name="Rouy Z."/>
            <person name="Medigue C."/>
            <person name="Talla E."/>
            <person name="Sturgis J.N."/>
        </authorList>
    </citation>
    <scope>NUCLEOTIDE SEQUENCE [LARGE SCALE GENOMIC DNA]</scope>
    <source>
        <strain evidence="2">DSM120</strain>
    </source>
</reference>